<dbReference type="AlphaFoldDB" id="A0A9D1NWA2"/>
<comment type="caution">
    <text evidence="1">The sequence shown here is derived from an EMBL/GenBank/DDBJ whole genome shotgun (WGS) entry which is preliminary data.</text>
</comment>
<sequence length="61" mass="6835">MKQKKKKEAFVFPPEDDFACCSGTDCTGLIPAGLTSEEEAEAYQELYPYMTPPAVNKKEEE</sequence>
<reference evidence="1" key="2">
    <citation type="journal article" date="2021" name="PeerJ">
        <title>Extensive microbial diversity within the chicken gut microbiome revealed by metagenomics and culture.</title>
        <authorList>
            <person name="Gilroy R."/>
            <person name="Ravi A."/>
            <person name="Getino M."/>
            <person name="Pursley I."/>
            <person name="Horton D.L."/>
            <person name="Alikhan N.F."/>
            <person name="Baker D."/>
            <person name="Gharbi K."/>
            <person name="Hall N."/>
            <person name="Watson M."/>
            <person name="Adriaenssens E.M."/>
            <person name="Foster-Nyarko E."/>
            <person name="Jarju S."/>
            <person name="Secka A."/>
            <person name="Antonio M."/>
            <person name="Oren A."/>
            <person name="Chaudhuri R.R."/>
            <person name="La Ragione R."/>
            <person name="Hildebrand F."/>
            <person name="Pallen M.J."/>
        </authorList>
    </citation>
    <scope>NUCLEOTIDE SEQUENCE</scope>
    <source>
        <strain evidence="1">ChiBcec2-4451</strain>
    </source>
</reference>
<proteinExistence type="predicted"/>
<organism evidence="1 2">
    <name type="scientific">Candidatus Pullilachnospira stercoravium</name>
    <dbReference type="NCBI Taxonomy" id="2840913"/>
    <lineage>
        <taxon>Bacteria</taxon>
        <taxon>Bacillati</taxon>
        <taxon>Bacillota</taxon>
        <taxon>Clostridia</taxon>
        <taxon>Lachnospirales</taxon>
        <taxon>Lachnospiraceae</taxon>
        <taxon>Lachnospiraceae incertae sedis</taxon>
        <taxon>Candidatus Pullilachnospira</taxon>
    </lineage>
</organism>
<name>A0A9D1NWA2_9FIRM</name>
<accession>A0A9D1NWA2</accession>
<reference evidence="1" key="1">
    <citation type="submission" date="2020-10" db="EMBL/GenBank/DDBJ databases">
        <authorList>
            <person name="Gilroy R."/>
        </authorList>
    </citation>
    <scope>NUCLEOTIDE SEQUENCE</scope>
    <source>
        <strain evidence="1">ChiBcec2-4451</strain>
    </source>
</reference>
<protein>
    <submittedName>
        <fullName evidence="1">Uncharacterized protein</fullName>
    </submittedName>
</protein>
<evidence type="ECO:0000313" key="2">
    <source>
        <dbReference type="Proteomes" id="UP000886723"/>
    </source>
</evidence>
<dbReference type="Proteomes" id="UP000886723">
    <property type="component" value="Unassembled WGS sequence"/>
</dbReference>
<dbReference type="EMBL" id="DVON01000241">
    <property type="protein sequence ID" value="HIV13732.1"/>
    <property type="molecule type" value="Genomic_DNA"/>
</dbReference>
<gene>
    <name evidence="1" type="ORF">IAA63_11420</name>
</gene>
<evidence type="ECO:0000313" key="1">
    <source>
        <dbReference type="EMBL" id="HIV13732.1"/>
    </source>
</evidence>